<dbReference type="InterPro" id="IPR019531">
    <property type="entry name" value="Pmp4"/>
</dbReference>
<evidence type="ECO:0000313" key="2">
    <source>
        <dbReference type="EMBL" id="KAL1635563.1"/>
    </source>
</evidence>
<name>A0ABR3T7Q0_9PEZI</name>
<gene>
    <name evidence="2" type="ORF">SLS56_001615</name>
</gene>
<comment type="caution">
    <text evidence="2">The sequence shown here is derived from an EMBL/GenBank/DDBJ whole genome shotgun (WGS) entry which is preliminary data.</text>
</comment>
<dbReference type="Proteomes" id="UP001521116">
    <property type="component" value="Unassembled WGS sequence"/>
</dbReference>
<protein>
    <recommendedName>
        <fullName evidence="4">Peroxisomal membrane protein</fullName>
    </recommendedName>
</protein>
<reference evidence="2 3" key="1">
    <citation type="submission" date="2024-02" db="EMBL/GenBank/DDBJ databases">
        <title>De novo assembly and annotation of 12 fungi associated with fruit tree decline syndrome in Ontario, Canada.</title>
        <authorList>
            <person name="Sulman M."/>
            <person name="Ellouze W."/>
            <person name="Ilyukhin E."/>
        </authorList>
    </citation>
    <scope>NUCLEOTIDE SEQUENCE [LARGE SCALE GENOMIC DNA]</scope>
    <source>
        <strain evidence="2 3">M1-105</strain>
    </source>
</reference>
<keyword evidence="3" id="KW-1185">Reference proteome</keyword>
<feature type="region of interest" description="Disordered" evidence="1">
    <location>
        <begin position="147"/>
        <end position="167"/>
    </location>
</feature>
<dbReference type="PANTHER" id="PTHR15460:SF3">
    <property type="entry name" value="PEROXISOMAL MEMBRANE PROTEIN 4"/>
    <property type="match status" value="1"/>
</dbReference>
<evidence type="ECO:0000256" key="1">
    <source>
        <dbReference type="SAM" id="MobiDB-lite"/>
    </source>
</evidence>
<proteinExistence type="predicted"/>
<evidence type="ECO:0008006" key="4">
    <source>
        <dbReference type="Google" id="ProtNLM"/>
    </source>
</evidence>
<organism evidence="2 3">
    <name type="scientific">Neofusicoccum ribis</name>
    <dbReference type="NCBI Taxonomy" id="45134"/>
    <lineage>
        <taxon>Eukaryota</taxon>
        <taxon>Fungi</taxon>
        <taxon>Dikarya</taxon>
        <taxon>Ascomycota</taxon>
        <taxon>Pezizomycotina</taxon>
        <taxon>Dothideomycetes</taxon>
        <taxon>Dothideomycetes incertae sedis</taxon>
        <taxon>Botryosphaeriales</taxon>
        <taxon>Botryosphaeriaceae</taxon>
        <taxon>Neofusicoccum</taxon>
    </lineage>
</organism>
<dbReference type="Pfam" id="PF02466">
    <property type="entry name" value="Tim17"/>
    <property type="match status" value="1"/>
</dbReference>
<dbReference type="EMBL" id="JAJVDC020000010">
    <property type="protein sequence ID" value="KAL1635563.1"/>
    <property type="molecule type" value="Genomic_DNA"/>
</dbReference>
<feature type="compositionally biased region" description="Basic residues" evidence="1">
    <location>
        <begin position="148"/>
        <end position="161"/>
    </location>
</feature>
<evidence type="ECO:0000313" key="3">
    <source>
        <dbReference type="Proteomes" id="UP001521116"/>
    </source>
</evidence>
<dbReference type="PANTHER" id="PTHR15460">
    <property type="entry name" value="PEROXISOMAL MEMBRANE PROTEIN 4"/>
    <property type="match status" value="1"/>
</dbReference>
<dbReference type="PIRSF" id="PIRSF013674">
    <property type="entry name" value="PXMP4"/>
    <property type="match status" value="1"/>
</dbReference>
<sequence>MFGRLQSSAERVALDPKYHEALTLVKGVRNGIVYGAKVRFPHALVMIFLFRSGDFRTKAKLVYKATRMHARNLGMFALIYKSTMLALRHSSPSGKERRYDAFLAGLAGGYAVFGRTIHSSVSQQIVIYVFARVVLAYAKLLVQPKGDHKAHGHHHHHHQHGRTGGGGGWEIISDPVLAAKVRDNAWTVFASVSWALVMYVFRWHPEVVQPSLRSSMHYMDARSYEQSDHWDSLRTLIWHNK</sequence>
<accession>A0ABR3T7Q0</accession>